<dbReference type="EMBL" id="CP001104">
    <property type="protein sequence ID" value="ACR72741.1"/>
    <property type="molecule type" value="Genomic_DNA"/>
</dbReference>
<dbReference type="PANTHER" id="PTHR38445:SF7">
    <property type="entry name" value="GNTR-FAMILY TRANSCRIPTIONAL REGULATOR"/>
    <property type="match status" value="1"/>
</dbReference>
<dbReference type="STRING" id="515620.EUBELI_01751"/>
<protein>
    <submittedName>
        <fullName evidence="5">GntR family transcriptional regulator</fullName>
    </submittedName>
</protein>
<name>C4Z3R6_LACE2</name>
<keyword evidence="3" id="KW-0804">Transcription</keyword>
<dbReference type="eggNOG" id="COG1725">
    <property type="taxonomic scope" value="Bacteria"/>
</dbReference>
<dbReference type="PANTHER" id="PTHR38445">
    <property type="entry name" value="HTH-TYPE TRANSCRIPTIONAL REPRESSOR YTRA"/>
    <property type="match status" value="1"/>
</dbReference>
<evidence type="ECO:0000259" key="4">
    <source>
        <dbReference type="PROSITE" id="PS50949"/>
    </source>
</evidence>
<evidence type="ECO:0000313" key="5">
    <source>
        <dbReference type="EMBL" id="ACR72741.1"/>
    </source>
</evidence>
<dbReference type="InterPro" id="IPR036390">
    <property type="entry name" value="WH_DNA-bd_sf"/>
</dbReference>
<keyword evidence="2" id="KW-0238">DNA-binding</keyword>
<organism evidence="5 6">
    <name type="scientific">Lachnospira eligens (strain ATCC 27750 / DSM 3376 / VPI C15-48 / C15-B4)</name>
    <name type="common">Eubacterium eligens</name>
    <dbReference type="NCBI Taxonomy" id="515620"/>
    <lineage>
        <taxon>Bacteria</taxon>
        <taxon>Bacillati</taxon>
        <taxon>Bacillota</taxon>
        <taxon>Clostridia</taxon>
        <taxon>Lachnospirales</taxon>
        <taxon>Lachnospiraceae</taxon>
        <taxon>Lachnospira</taxon>
    </lineage>
</organism>
<evidence type="ECO:0000256" key="2">
    <source>
        <dbReference type="ARBA" id="ARBA00023125"/>
    </source>
</evidence>
<sequence>MALILYIFNKQYITVDNTHQLLYTVYHKGENKNMHIILNHSSMVPIYEQLMEQIKSEIIQSVLKEGEALPSVRTLAGELRISALTVKKAYDKLEEEGFVTTVHGKGTYVTASDKQLASEARRIAVEEDFDKAIDRAVAIGMEKEEILEVVKLILDEK</sequence>
<accession>C4Z3R6</accession>
<gene>
    <name evidence="5" type="ordered locus">EUBELI_01751</name>
</gene>
<dbReference type="CDD" id="cd07377">
    <property type="entry name" value="WHTH_GntR"/>
    <property type="match status" value="1"/>
</dbReference>
<dbReference type="Proteomes" id="UP000001476">
    <property type="component" value="Chromosome"/>
</dbReference>
<keyword evidence="6" id="KW-1185">Reference proteome</keyword>
<dbReference type="HOGENOM" id="CLU_017584_10_4_9"/>
<dbReference type="InterPro" id="IPR036388">
    <property type="entry name" value="WH-like_DNA-bd_sf"/>
</dbReference>
<dbReference type="Gene3D" id="1.10.10.10">
    <property type="entry name" value="Winged helix-like DNA-binding domain superfamily/Winged helix DNA-binding domain"/>
    <property type="match status" value="1"/>
</dbReference>
<dbReference type="KEGG" id="eel:EUBELI_01751"/>
<dbReference type="PROSITE" id="PS50949">
    <property type="entry name" value="HTH_GNTR"/>
    <property type="match status" value="1"/>
</dbReference>
<reference evidence="5 6" key="1">
    <citation type="journal article" date="2009" name="Proc. Natl. Acad. Sci. U.S.A.">
        <title>Characterizing a model human gut microbiota composed of members of its two dominant bacterial phyla.</title>
        <authorList>
            <person name="Mahowald M.A."/>
            <person name="Rey F.E."/>
            <person name="Seedorf H."/>
            <person name="Turnbaugh P.J."/>
            <person name="Fulton R.S."/>
            <person name="Wollam A."/>
            <person name="Shah N."/>
            <person name="Wang C."/>
            <person name="Magrini V."/>
            <person name="Wilson R.K."/>
            <person name="Cantarel B.L."/>
            <person name="Coutinho P.M."/>
            <person name="Henrissat B."/>
            <person name="Crock L.W."/>
            <person name="Russell A."/>
            <person name="Verberkmoes N.C."/>
            <person name="Hettich R.L."/>
            <person name="Gordon J.I."/>
        </authorList>
    </citation>
    <scope>NUCLEOTIDE SEQUENCE [LARGE SCALE GENOMIC DNA]</scope>
    <source>
        <strain evidence="6">ATCC 27750 / DSM 3376 / VPI C15-48 / C15-B4</strain>
    </source>
</reference>
<dbReference type="GO" id="GO:0003700">
    <property type="term" value="F:DNA-binding transcription factor activity"/>
    <property type="evidence" value="ECO:0007669"/>
    <property type="project" value="InterPro"/>
</dbReference>
<dbReference type="AlphaFoldDB" id="C4Z3R6"/>
<keyword evidence="1" id="KW-0805">Transcription regulation</keyword>
<proteinExistence type="predicted"/>
<dbReference type="SMART" id="SM00345">
    <property type="entry name" value="HTH_GNTR"/>
    <property type="match status" value="1"/>
</dbReference>
<feature type="domain" description="HTH gntR-type" evidence="4">
    <location>
        <begin position="44"/>
        <end position="112"/>
    </location>
</feature>
<dbReference type="PRINTS" id="PR00035">
    <property type="entry name" value="HTHGNTR"/>
</dbReference>
<evidence type="ECO:0000313" key="6">
    <source>
        <dbReference type="Proteomes" id="UP000001476"/>
    </source>
</evidence>
<dbReference type="InterPro" id="IPR000524">
    <property type="entry name" value="Tscrpt_reg_HTH_GntR"/>
</dbReference>
<evidence type="ECO:0000256" key="3">
    <source>
        <dbReference type="ARBA" id="ARBA00023163"/>
    </source>
</evidence>
<dbReference type="Pfam" id="PF00392">
    <property type="entry name" value="GntR"/>
    <property type="match status" value="1"/>
</dbReference>
<evidence type="ECO:0000256" key="1">
    <source>
        <dbReference type="ARBA" id="ARBA00023015"/>
    </source>
</evidence>
<dbReference type="GO" id="GO:0003677">
    <property type="term" value="F:DNA binding"/>
    <property type="evidence" value="ECO:0007669"/>
    <property type="project" value="UniProtKB-KW"/>
</dbReference>
<dbReference type="SUPFAM" id="SSF46785">
    <property type="entry name" value="Winged helix' DNA-binding domain"/>
    <property type="match status" value="1"/>
</dbReference>